<dbReference type="AlphaFoldDB" id="A0A1E1KBJ2"/>
<dbReference type="OrthoDB" id="5428055at2759"/>
<proteinExistence type="predicted"/>
<evidence type="ECO:0000256" key="5">
    <source>
        <dbReference type="SAM" id="Phobius"/>
    </source>
</evidence>
<keyword evidence="7" id="KW-1185">Reference proteome</keyword>
<evidence type="ECO:0000256" key="1">
    <source>
        <dbReference type="ARBA" id="ARBA00004141"/>
    </source>
</evidence>
<dbReference type="InterPro" id="IPR045863">
    <property type="entry name" value="CorA_TM1_TM2"/>
</dbReference>
<accession>A0A1E1KBJ2</accession>
<feature type="transmembrane region" description="Helical" evidence="5">
    <location>
        <begin position="557"/>
        <end position="583"/>
    </location>
</feature>
<sequence length="592" mass="68198">MKTANPAIYDFFRSELRDQSYAIGDVYSKDEVKKAQDEWNILPNQDKKAYPYLIHVKLLSNTWPHLRLLADFMEVTTTPLRWKDLSTVHPTKGADLDPEKKERRLRDRRERASRTNVCVLNYMASGEITVPTHCKSIAALKSVLEDRGAIGIVDKYNLRLYVVEDLSRDVIEALGSHLDIEPAFFREHIVDYAWCNIRDRWQDPPSLRVAEGHRRWVQLRYVTARYYQTSEEFRAGIQEAEAFNVLRRPDDDTNNQAVWDDKDAKVGIMRTRASFWLKKGENGEGDVGVLLLDPTVRRGTPLWYGYRNWEPTPSINDEIPAAPRRESLFDDYIHWAIKISYSQTQIQSQPAQLSTNKVNTHIPMQTLLYLTCAEWLTMTDYIRTRIGIIEWEVSNPTHFLGKDLHIDDALDKLHFWRRVVPLYREMLTDTLQRVFHTPSLDTSSTVTVNNAPPVALSSVAQCTSQAPTSSHHIRADFLRALSYMEEYQHRIDRLTSVVTAKISIEDSRRSQDDNRNVARLTWLATFFIPLSYVASLFSMQEDLGTLGRTMKVYFATAVPVAAFAMGLAWVLTLPVVLNMLSVLKGKKGDRRT</sequence>
<dbReference type="GO" id="GO:0016020">
    <property type="term" value="C:membrane"/>
    <property type="evidence" value="ECO:0007669"/>
    <property type="project" value="UniProtKB-SubCell"/>
</dbReference>
<gene>
    <name evidence="6" type="ORF">RAG0_05048</name>
</gene>
<dbReference type="EMBL" id="FJUX01000022">
    <property type="protein sequence ID" value="CZS95392.1"/>
    <property type="molecule type" value="Genomic_DNA"/>
</dbReference>
<comment type="subcellular location">
    <subcellularLocation>
        <location evidence="1">Membrane</location>
        <topology evidence="1">Multi-pass membrane protein</topology>
    </subcellularLocation>
</comment>
<dbReference type="Proteomes" id="UP000178912">
    <property type="component" value="Unassembled WGS sequence"/>
</dbReference>
<protein>
    <submittedName>
        <fullName evidence="6">Uncharacterized protein</fullName>
    </submittedName>
</protein>
<dbReference type="SUPFAM" id="SSF144083">
    <property type="entry name" value="Magnesium transport protein CorA, transmembrane region"/>
    <property type="match status" value="1"/>
</dbReference>
<evidence type="ECO:0000313" key="6">
    <source>
        <dbReference type="EMBL" id="CZS95392.1"/>
    </source>
</evidence>
<feature type="transmembrane region" description="Helical" evidence="5">
    <location>
        <begin position="517"/>
        <end position="537"/>
    </location>
</feature>
<evidence type="ECO:0000256" key="3">
    <source>
        <dbReference type="ARBA" id="ARBA00022989"/>
    </source>
</evidence>
<dbReference type="Gene3D" id="1.20.58.340">
    <property type="entry name" value="Magnesium transport protein CorA, transmembrane region"/>
    <property type="match status" value="1"/>
</dbReference>
<keyword evidence="3 5" id="KW-1133">Transmembrane helix</keyword>
<reference evidence="7" key="1">
    <citation type="submission" date="2016-03" db="EMBL/GenBank/DDBJ databases">
        <authorList>
            <person name="Guldener U."/>
        </authorList>
    </citation>
    <scope>NUCLEOTIDE SEQUENCE [LARGE SCALE GENOMIC DNA]</scope>
    <source>
        <strain evidence="7">04CH-RAC-A.6.1</strain>
    </source>
</reference>
<keyword evidence="4 5" id="KW-0472">Membrane</keyword>
<evidence type="ECO:0000256" key="4">
    <source>
        <dbReference type="ARBA" id="ARBA00023136"/>
    </source>
</evidence>
<name>A0A1E1KBJ2_9HELO</name>
<organism evidence="6 7">
    <name type="scientific">Rhynchosporium agropyri</name>
    <dbReference type="NCBI Taxonomy" id="914238"/>
    <lineage>
        <taxon>Eukaryota</taxon>
        <taxon>Fungi</taxon>
        <taxon>Dikarya</taxon>
        <taxon>Ascomycota</taxon>
        <taxon>Pezizomycotina</taxon>
        <taxon>Leotiomycetes</taxon>
        <taxon>Helotiales</taxon>
        <taxon>Ploettnerulaceae</taxon>
        <taxon>Rhynchosporium</taxon>
    </lineage>
</organism>
<evidence type="ECO:0000256" key="2">
    <source>
        <dbReference type="ARBA" id="ARBA00022692"/>
    </source>
</evidence>
<keyword evidence="2 5" id="KW-0812">Transmembrane</keyword>
<evidence type="ECO:0000313" key="7">
    <source>
        <dbReference type="Proteomes" id="UP000178912"/>
    </source>
</evidence>